<keyword evidence="1" id="KW-0805">Transcription regulation</keyword>
<sequence>MRYATVTITPESGAFQPADGAVADDPAVVRESIDQLESLDDGTCVMLSRVRGDLSRAADILDGQSDVLGYDIATDGDSRVGQQHGYIYVHFRPTETVAELLAAVEETEAVLKTPLEYRDNGGVRVTLIGDDETIQRTVEAVPNTVRISLEGTGDYRPSTGRLLSVLTPRQREILEAAVEAGYYEVPRQATHEDIAETVDVSAGTVGEHLRKVEGKLLSSLVE</sequence>
<dbReference type="EnsemblBacteria" id="CAI50309">
    <property type="protein sequence ID" value="CAI50309"/>
    <property type="gene ID" value="NP_4436A"/>
</dbReference>
<feature type="domain" description="HVO-0513-like N-terminal" evidence="4">
    <location>
        <begin position="16"/>
        <end position="155"/>
    </location>
</feature>
<dbReference type="InterPro" id="IPR007050">
    <property type="entry name" value="HTH_bacterioopsin"/>
</dbReference>
<dbReference type="AlphaFoldDB" id="A0A1U7EYK3"/>
<dbReference type="STRING" id="348780.NP_4436A"/>
<dbReference type="Pfam" id="PF24278">
    <property type="entry name" value="HVO_0513_N"/>
    <property type="match status" value="1"/>
</dbReference>
<dbReference type="GeneID" id="3702062"/>
<dbReference type="InterPro" id="IPR056493">
    <property type="entry name" value="HVO_0513_N"/>
</dbReference>
<dbReference type="PANTHER" id="PTHR34236">
    <property type="entry name" value="DIMETHYL SULFOXIDE REDUCTASE TRANSCRIPTIONAL ACTIVATOR"/>
    <property type="match status" value="1"/>
</dbReference>
<keyword evidence="6" id="KW-1185">Reference proteome</keyword>
<dbReference type="KEGG" id="nph:NP_4436A"/>
<protein>
    <submittedName>
        <fullName evidence="5">HTH-10 family transcription regulator</fullName>
    </submittedName>
</protein>
<organism evidence="5 6">
    <name type="scientific">Natronomonas pharaonis (strain ATCC 35678 / DSM 2160 / CIP 103997 / JCM 8858 / NBRC 14720 / NCIMB 2260 / Gabara)</name>
    <name type="common">Halobacterium pharaonis</name>
    <dbReference type="NCBI Taxonomy" id="348780"/>
    <lineage>
        <taxon>Archaea</taxon>
        <taxon>Methanobacteriati</taxon>
        <taxon>Methanobacteriota</taxon>
        <taxon>Stenosarchaea group</taxon>
        <taxon>Halobacteria</taxon>
        <taxon>Halobacteriales</taxon>
        <taxon>Natronomonadaceae</taxon>
        <taxon>Natronomonas</taxon>
    </lineage>
</organism>
<evidence type="ECO:0000259" key="4">
    <source>
        <dbReference type="Pfam" id="PF24278"/>
    </source>
</evidence>
<dbReference type="Pfam" id="PF04967">
    <property type="entry name" value="HTH_10"/>
    <property type="match status" value="1"/>
</dbReference>
<evidence type="ECO:0000313" key="5">
    <source>
        <dbReference type="EMBL" id="CAI50309.1"/>
    </source>
</evidence>
<feature type="domain" description="HTH bat-type" evidence="3">
    <location>
        <begin position="166"/>
        <end position="217"/>
    </location>
</feature>
<dbReference type="eggNOG" id="arCOG02274">
    <property type="taxonomic scope" value="Archaea"/>
</dbReference>
<dbReference type="EMBL" id="CR936257">
    <property type="protein sequence ID" value="CAI50309.1"/>
    <property type="molecule type" value="Genomic_DNA"/>
</dbReference>
<dbReference type="RefSeq" id="WP_011323924.1">
    <property type="nucleotide sequence ID" value="NC_007426.1"/>
</dbReference>
<dbReference type="Proteomes" id="UP000002698">
    <property type="component" value="Chromosome"/>
</dbReference>
<dbReference type="Gene3D" id="1.10.10.10">
    <property type="entry name" value="Winged helix-like DNA-binding domain superfamily/Winged helix DNA-binding domain"/>
    <property type="match status" value="1"/>
</dbReference>
<evidence type="ECO:0000259" key="3">
    <source>
        <dbReference type="Pfam" id="PF04967"/>
    </source>
</evidence>
<name>A0A1U7EYK3_NATPD</name>
<proteinExistence type="predicted"/>
<dbReference type="HOGENOM" id="CLU_092678_0_0_2"/>
<keyword evidence="2" id="KW-0804">Transcription</keyword>
<dbReference type="InterPro" id="IPR013324">
    <property type="entry name" value="RNA_pol_sigma_r3/r4-like"/>
</dbReference>
<dbReference type="InterPro" id="IPR036388">
    <property type="entry name" value="WH-like_DNA-bd_sf"/>
</dbReference>
<evidence type="ECO:0000256" key="1">
    <source>
        <dbReference type="ARBA" id="ARBA00023015"/>
    </source>
</evidence>
<dbReference type="SUPFAM" id="SSF88659">
    <property type="entry name" value="Sigma3 and sigma4 domains of RNA polymerase sigma factors"/>
    <property type="match status" value="1"/>
</dbReference>
<dbReference type="PANTHER" id="PTHR34236:SF1">
    <property type="entry name" value="DIMETHYL SULFOXIDE REDUCTASE TRANSCRIPTIONAL ACTIVATOR"/>
    <property type="match status" value="1"/>
</dbReference>
<gene>
    <name evidence="5" type="ordered locus">NP_4436A</name>
</gene>
<dbReference type="OrthoDB" id="194393at2157"/>
<evidence type="ECO:0000256" key="2">
    <source>
        <dbReference type="ARBA" id="ARBA00023163"/>
    </source>
</evidence>
<evidence type="ECO:0000313" key="6">
    <source>
        <dbReference type="Proteomes" id="UP000002698"/>
    </source>
</evidence>
<accession>A0A1U7EYK3</accession>
<reference evidence="5 6" key="1">
    <citation type="journal article" date="2005" name="Genome Res.">
        <title>Living with two extremes: conclusions from the genome sequence of Natronomonas pharaonis.</title>
        <authorList>
            <person name="Falb M."/>
            <person name="Pfeiffer F."/>
            <person name="Palm P."/>
            <person name="Rodewald K."/>
            <person name="Hickmann V."/>
            <person name="Tittor J."/>
            <person name="Oesterhelt D."/>
        </authorList>
    </citation>
    <scope>NUCLEOTIDE SEQUENCE [LARGE SCALE GENOMIC DNA]</scope>
    <source>
        <strain evidence="6">ATCC 35678 / DSM 2160 / CIP 103997 / JCM 8858 / NBRC 14720 / NCIMB 2260 / Gabara</strain>
    </source>
</reference>